<dbReference type="Gene3D" id="6.10.140.2220">
    <property type="match status" value="1"/>
</dbReference>
<evidence type="ECO:0000256" key="11">
    <source>
        <dbReference type="ARBA" id="ARBA00039004"/>
    </source>
</evidence>
<evidence type="ECO:0000256" key="4">
    <source>
        <dbReference type="ARBA" id="ARBA00022771"/>
    </source>
</evidence>
<keyword evidence="8" id="KW-0560">Oxidoreductase</keyword>
<evidence type="ECO:0000256" key="5">
    <source>
        <dbReference type="ARBA" id="ARBA00022833"/>
    </source>
</evidence>
<evidence type="ECO:0000256" key="9">
    <source>
        <dbReference type="ARBA" id="ARBA00023004"/>
    </source>
</evidence>
<dbReference type="InterPro" id="IPR005123">
    <property type="entry name" value="Oxoglu/Fe-dep_dioxygenase_dom"/>
</dbReference>
<feature type="region of interest" description="Disordered" evidence="14">
    <location>
        <begin position="433"/>
        <end position="454"/>
    </location>
</feature>
<keyword evidence="3" id="KW-0479">Metal-binding</keyword>
<name>A0AA96EP04_SINCO</name>
<dbReference type="InterPro" id="IPR044862">
    <property type="entry name" value="Pro_4_hyd_alph_FE2OG_OXY"/>
</dbReference>
<dbReference type="EC" id="1.14.11.29" evidence="11"/>
<dbReference type="Pfam" id="PF13640">
    <property type="entry name" value="2OG-FeII_Oxy_3"/>
    <property type="match status" value="1"/>
</dbReference>
<dbReference type="GO" id="GO:0008270">
    <property type="term" value="F:zinc ion binding"/>
    <property type="evidence" value="ECO:0007669"/>
    <property type="project" value="UniProtKB-KW"/>
</dbReference>
<dbReference type="AlphaFoldDB" id="A0AA96EP04"/>
<dbReference type="SUPFAM" id="SSF144232">
    <property type="entry name" value="HIT/MYND zinc finger-like"/>
    <property type="match status" value="1"/>
</dbReference>
<dbReference type="GO" id="GO:0160082">
    <property type="term" value="F:hypoxia-inducible factor-proline dioxygenase activity"/>
    <property type="evidence" value="ECO:0007669"/>
    <property type="project" value="UniProtKB-EC"/>
</dbReference>
<gene>
    <name evidence="17" type="primary">PHD2A</name>
</gene>
<dbReference type="SMART" id="SM00702">
    <property type="entry name" value="P4Hc"/>
    <property type="match status" value="1"/>
</dbReference>
<keyword evidence="7" id="KW-0223">Dioxygenase</keyword>
<keyword evidence="6" id="KW-0847">Vitamin C</keyword>
<dbReference type="GO" id="GO:0005634">
    <property type="term" value="C:nucleus"/>
    <property type="evidence" value="ECO:0007669"/>
    <property type="project" value="UniProtKB-SubCell"/>
</dbReference>
<dbReference type="Pfam" id="PF01753">
    <property type="entry name" value="zf-MYND"/>
    <property type="match status" value="1"/>
</dbReference>
<evidence type="ECO:0000256" key="3">
    <source>
        <dbReference type="ARBA" id="ARBA00022723"/>
    </source>
</evidence>
<keyword evidence="5" id="KW-0862">Zinc</keyword>
<feature type="region of interest" description="Disordered" evidence="14">
    <location>
        <begin position="183"/>
        <end position="210"/>
    </location>
</feature>
<keyword evidence="4 13" id="KW-0863">Zinc-finger</keyword>
<evidence type="ECO:0000259" key="15">
    <source>
        <dbReference type="PROSITE" id="PS50865"/>
    </source>
</evidence>
<feature type="domain" description="Fe2OG dioxygenase" evidence="16">
    <location>
        <begin position="325"/>
        <end position="423"/>
    </location>
</feature>
<proteinExistence type="evidence at transcript level"/>
<dbReference type="PANTHER" id="PTHR12907">
    <property type="entry name" value="EGL NINE HOMOLOG-RELATED"/>
    <property type="match status" value="1"/>
</dbReference>
<dbReference type="GO" id="GO:0071456">
    <property type="term" value="P:cellular response to hypoxia"/>
    <property type="evidence" value="ECO:0007669"/>
    <property type="project" value="TreeGrafter"/>
</dbReference>
<evidence type="ECO:0000256" key="8">
    <source>
        <dbReference type="ARBA" id="ARBA00023002"/>
    </source>
</evidence>
<accession>A0AA96EP04</accession>
<dbReference type="PROSITE" id="PS51471">
    <property type="entry name" value="FE2OG_OXY"/>
    <property type="match status" value="1"/>
</dbReference>
<evidence type="ECO:0000259" key="16">
    <source>
        <dbReference type="PROSITE" id="PS51471"/>
    </source>
</evidence>
<organism evidence="17">
    <name type="scientific">Sinonovacula constricta</name>
    <name type="common">Razor clam</name>
    <dbReference type="NCBI Taxonomy" id="98310"/>
    <lineage>
        <taxon>Eukaryota</taxon>
        <taxon>Metazoa</taxon>
        <taxon>Spiralia</taxon>
        <taxon>Lophotrochozoa</taxon>
        <taxon>Mollusca</taxon>
        <taxon>Bivalvia</taxon>
        <taxon>Autobranchia</taxon>
        <taxon>Heteroconchia</taxon>
        <taxon>Euheterodonta</taxon>
        <taxon>Imparidentia</taxon>
        <taxon>Neoheterodontei</taxon>
        <taxon>Cardiida</taxon>
        <taxon>Tellinoidea</taxon>
        <taxon>Solecurtidae</taxon>
        <taxon>Sinonovacula</taxon>
    </lineage>
</organism>
<evidence type="ECO:0000256" key="6">
    <source>
        <dbReference type="ARBA" id="ARBA00022896"/>
    </source>
</evidence>
<comment type="catalytic activity">
    <reaction evidence="12">
        <text>L-prolyl-[hypoxia-inducible factor alpha subunit] + 2-oxoglutarate + O2 = trans-4-hydroxy-L-prolyl-[hypoxia-inducible factor alpha subunit] + succinate + CO2</text>
        <dbReference type="Rhea" id="RHEA:48400"/>
        <dbReference type="Rhea" id="RHEA-COMP:12093"/>
        <dbReference type="Rhea" id="RHEA-COMP:12094"/>
        <dbReference type="ChEBI" id="CHEBI:15379"/>
        <dbReference type="ChEBI" id="CHEBI:16526"/>
        <dbReference type="ChEBI" id="CHEBI:16810"/>
        <dbReference type="ChEBI" id="CHEBI:30031"/>
        <dbReference type="ChEBI" id="CHEBI:50342"/>
        <dbReference type="ChEBI" id="CHEBI:61965"/>
        <dbReference type="EC" id="1.14.11.29"/>
    </reaction>
</comment>
<dbReference type="PANTHER" id="PTHR12907:SF26">
    <property type="entry name" value="HIF PROLYL HYDROXYLASE, ISOFORM C"/>
    <property type="match status" value="1"/>
</dbReference>
<evidence type="ECO:0000256" key="2">
    <source>
        <dbReference type="ARBA" id="ARBA00004123"/>
    </source>
</evidence>
<dbReference type="InterPro" id="IPR051559">
    <property type="entry name" value="HIF_prolyl_hydroxylases"/>
</dbReference>
<dbReference type="FunFam" id="2.60.120.620:FF:000005">
    <property type="entry name" value="Egl nine homolog 1"/>
    <property type="match status" value="1"/>
</dbReference>
<feature type="compositionally biased region" description="Polar residues" evidence="14">
    <location>
        <begin position="183"/>
        <end position="193"/>
    </location>
</feature>
<evidence type="ECO:0000256" key="12">
    <source>
        <dbReference type="ARBA" id="ARBA00049134"/>
    </source>
</evidence>
<comment type="cofactor">
    <cofactor evidence="1">
        <name>L-ascorbate</name>
        <dbReference type="ChEBI" id="CHEBI:38290"/>
    </cofactor>
</comment>
<dbReference type="Gene3D" id="2.60.120.620">
    <property type="entry name" value="q2cbj1_9rhob like domain"/>
    <property type="match status" value="1"/>
</dbReference>
<dbReference type="EMBL" id="OQ658616">
    <property type="protein sequence ID" value="WNL52994.1"/>
    <property type="molecule type" value="mRNA"/>
</dbReference>
<keyword evidence="10" id="KW-0539">Nucleus</keyword>
<evidence type="ECO:0000256" key="10">
    <source>
        <dbReference type="ARBA" id="ARBA00023242"/>
    </source>
</evidence>
<dbReference type="InterPro" id="IPR006620">
    <property type="entry name" value="Pro_4_hyd_alph"/>
</dbReference>
<evidence type="ECO:0000256" key="14">
    <source>
        <dbReference type="SAM" id="MobiDB-lite"/>
    </source>
</evidence>
<evidence type="ECO:0000256" key="7">
    <source>
        <dbReference type="ARBA" id="ARBA00022964"/>
    </source>
</evidence>
<evidence type="ECO:0000256" key="1">
    <source>
        <dbReference type="ARBA" id="ARBA00001961"/>
    </source>
</evidence>
<dbReference type="PROSITE" id="PS01360">
    <property type="entry name" value="ZF_MYND_1"/>
    <property type="match status" value="1"/>
</dbReference>
<evidence type="ECO:0000313" key="17">
    <source>
        <dbReference type="EMBL" id="WNL52994.1"/>
    </source>
</evidence>
<evidence type="ECO:0000256" key="13">
    <source>
        <dbReference type="PROSITE-ProRule" id="PRU00134"/>
    </source>
</evidence>
<protein>
    <recommendedName>
        <fullName evidence="11">hypoxia-inducible factor-proline dioxygenase</fullName>
        <ecNumber evidence="11">1.14.11.29</ecNumber>
    </recommendedName>
</protein>
<reference evidence="17" key="1">
    <citation type="submission" date="2023-03" db="EMBL/GenBank/DDBJ databases">
        <authorList>
            <person name="Ping L.Z."/>
        </authorList>
    </citation>
    <scope>NUCLEOTIDE SEQUENCE</scope>
    <source>
        <tissue evidence="17">Gill</tissue>
    </source>
</reference>
<dbReference type="GO" id="GO:0031418">
    <property type="term" value="F:L-ascorbic acid binding"/>
    <property type="evidence" value="ECO:0007669"/>
    <property type="project" value="UniProtKB-KW"/>
</dbReference>
<comment type="subcellular location">
    <subcellularLocation>
        <location evidence="2">Nucleus</location>
    </subcellularLocation>
</comment>
<dbReference type="InterPro" id="IPR002893">
    <property type="entry name" value="Znf_MYND"/>
</dbReference>
<dbReference type="PROSITE" id="PS50865">
    <property type="entry name" value="ZF_MYND_2"/>
    <property type="match status" value="1"/>
</dbReference>
<sequence>MANSLRDPKSISGLNVDICAVCGTDNNLKVCSRCKSVAYCSKDHQTSDWPAHKVQCKRSSKSGTVKQKSDAVADDKPTKAMELMTDQMNFISIMDEATVSVEVETTKHASSVTSEGVHVDRHNDSKNTEIIGEQLASILPSQDLSNKVFSKQEVLKRPATEDVFSDDSQLGGSSEEYILQNEETSLISSQPQETLADKHDSKETSNMPSVSNSTYLSVVEARNKVLSDYIIKCLNSYGLCVFDNFLGESKGTDILNEVQKLYNTGKLTSGQLVNTLSSKDEVRGDVITWVDGSEKGCSNIHSLISSIDAILLNCQNCLGHYKIKGRSKAMVAVYPANSTGFLRHVDNPSGDGRCVTCIYYLNKNWNSKTDGGLLRIFPEGNSRVANVEPKFDRILFFWSDRRNPHEVLPSFRERYAVTVWYFDSEERKRAVKRFKSSKSRDPKSEMVPLTMPMQ</sequence>
<dbReference type="GO" id="GO:0008198">
    <property type="term" value="F:ferrous iron binding"/>
    <property type="evidence" value="ECO:0007669"/>
    <property type="project" value="TreeGrafter"/>
</dbReference>
<keyword evidence="9" id="KW-0408">Iron</keyword>
<feature type="domain" description="MYND-type" evidence="15">
    <location>
        <begin position="19"/>
        <end position="56"/>
    </location>
</feature>